<evidence type="ECO:0000313" key="2">
    <source>
        <dbReference type="EMBL" id="NKX56599.1"/>
    </source>
</evidence>
<sequence>MPQPVEVGTLLGGRYKVTARVLASAEHDLVLDGVDEVLNRPVSILVASPDNASQVAMSAREIATGEREGNVQVLDLGNAEGNTYLVTNQAEAADLLDLVIQQDAPYVEPFFTETLGSEIFGQARSTEPQYYEDEEDWEEEEYHEEESAHRPSLRERLSHLELPRFGRGGQAGAAGAAAAGAAAPGTATAGAGPDTDPQAAVPSPHTSRTRPVPPQPAGAPRAAAAAPAVPAPPAGKPKVTLWTDSHPDTGGIQVVAKASPSDSGEYVRRAAAFPAAARPAAAEPAGPGYTGDEDYDRDEENHPRSPRLLVGGVLAALLVAAIVVAVSQLNVFRGAPTANEANSPAANETAAGAPAEEGEAAVVEPEIAGLSRLVPDMPELDQENDGKLPEAIDGNPATYWASYQYATEAFGGYASNMALVVELEEASTIESIRLTQLSGRGGQFSVLLNDEPSLEGAKQVARGSFTAQNTTIPVPEEDGQAPKAQYVIVNFTQLPQLSNPGSAPPFGLRMAEIEVS</sequence>
<evidence type="ECO:0000313" key="3">
    <source>
        <dbReference type="Proteomes" id="UP000544090"/>
    </source>
</evidence>
<feature type="compositionally biased region" description="Low complexity" evidence="1">
    <location>
        <begin position="218"/>
        <end position="228"/>
    </location>
</feature>
<feature type="region of interest" description="Disordered" evidence="1">
    <location>
        <begin position="184"/>
        <end position="247"/>
    </location>
</feature>
<dbReference type="SUPFAM" id="SSF49785">
    <property type="entry name" value="Galactose-binding domain-like"/>
    <property type="match status" value="1"/>
</dbReference>
<dbReference type="InterPro" id="IPR008979">
    <property type="entry name" value="Galactose-bd-like_sf"/>
</dbReference>
<dbReference type="Gene3D" id="2.60.120.260">
    <property type="entry name" value="Galactose-binding domain-like"/>
    <property type="match status" value="1"/>
</dbReference>
<feature type="region of interest" description="Disordered" evidence="1">
    <location>
        <begin position="337"/>
        <end position="359"/>
    </location>
</feature>
<feature type="compositionally biased region" description="Acidic residues" evidence="1">
    <location>
        <begin position="130"/>
        <end position="144"/>
    </location>
</feature>
<accession>A0A7X6QMC7</accession>
<proteinExistence type="predicted"/>
<protein>
    <submittedName>
        <fullName evidence="2">ABC transporter substrate-binding protein</fullName>
    </submittedName>
</protein>
<keyword evidence="3" id="KW-1185">Reference proteome</keyword>
<comment type="caution">
    <text evidence="2">The sequence shown here is derived from an EMBL/GenBank/DDBJ whole genome shotgun (WGS) entry which is preliminary data.</text>
</comment>
<dbReference type="EMBL" id="JAAZSQ010000028">
    <property type="protein sequence ID" value="NKX56599.1"/>
    <property type="molecule type" value="Genomic_DNA"/>
</dbReference>
<dbReference type="AlphaFoldDB" id="A0A7X6QMC7"/>
<dbReference type="Proteomes" id="UP000544090">
    <property type="component" value="Unassembled WGS sequence"/>
</dbReference>
<organism evidence="2 3">
    <name type="scientific">Arthrobacter mobilis</name>
    <dbReference type="NCBI Taxonomy" id="2724944"/>
    <lineage>
        <taxon>Bacteria</taxon>
        <taxon>Bacillati</taxon>
        <taxon>Actinomycetota</taxon>
        <taxon>Actinomycetes</taxon>
        <taxon>Micrococcales</taxon>
        <taxon>Micrococcaceae</taxon>
        <taxon>Arthrobacter</taxon>
    </lineage>
</organism>
<reference evidence="2 3" key="1">
    <citation type="submission" date="2020-04" db="EMBL/GenBank/DDBJ databases">
        <title>Arthrobacter sp. nov.</title>
        <authorList>
            <person name="Liu S."/>
        </authorList>
    </citation>
    <scope>NUCLEOTIDE SEQUENCE [LARGE SCALE GENOMIC DNA]</scope>
    <source>
        <strain evidence="2 3">E918</strain>
    </source>
</reference>
<feature type="compositionally biased region" description="Low complexity" evidence="1">
    <location>
        <begin position="184"/>
        <end position="193"/>
    </location>
</feature>
<gene>
    <name evidence="2" type="ORF">HGG74_19135</name>
</gene>
<evidence type="ECO:0000256" key="1">
    <source>
        <dbReference type="SAM" id="MobiDB-lite"/>
    </source>
</evidence>
<feature type="region of interest" description="Disordered" evidence="1">
    <location>
        <begin position="123"/>
        <end position="153"/>
    </location>
</feature>
<feature type="compositionally biased region" description="Low complexity" evidence="1">
    <location>
        <begin position="274"/>
        <end position="285"/>
    </location>
</feature>
<name>A0A7X6QMC7_9MICC</name>
<feature type="region of interest" description="Disordered" evidence="1">
    <location>
        <begin position="274"/>
        <end position="303"/>
    </location>
</feature>